<dbReference type="Pfam" id="PF00582">
    <property type="entry name" value="Usp"/>
    <property type="match status" value="1"/>
</dbReference>
<dbReference type="EMBL" id="JBHUOS010000001">
    <property type="protein sequence ID" value="MFD2914566.1"/>
    <property type="molecule type" value="Genomic_DNA"/>
</dbReference>
<organism evidence="2 3">
    <name type="scientific">Psychroserpens luteus</name>
    <dbReference type="NCBI Taxonomy" id="1434066"/>
    <lineage>
        <taxon>Bacteria</taxon>
        <taxon>Pseudomonadati</taxon>
        <taxon>Bacteroidota</taxon>
        <taxon>Flavobacteriia</taxon>
        <taxon>Flavobacteriales</taxon>
        <taxon>Flavobacteriaceae</taxon>
        <taxon>Psychroserpens</taxon>
    </lineage>
</organism>
<dbReference type="Proteomes" id="UP001597548">
    <property type="component" value="Unassembled WGS sequence"/>
</dbReference>
<dbReference type="CDD" id="cd00293">
    <property type="entry name" value="USP-like"/>
    <property type="match status" value="1"/>
</dbReference>
<evidence type="ECO:0000313" key="2">
    <source>
        <dbReference type="EMBL" id="MFD2914566.1"/>
    </source>
</evidence>
<dbReference type="SUPFAM" id="SSF52402">
    <property type="entry name" value="Adenine nucleotide alpha hydrolases-like"/>
    <property type="match status" value="1"/>
</dbReference>
<dbReference type="RefSeq" id="WP_194507751.1">
    <property type="nucleotide sequence ID" value="NZ_JADILU010000003.1"/>
</dbReference>
<feature type="domain" description="UspA" evidence="1">
    <location>
        <begin position="2"/>
        <end position="120"/>
    </location>
</feature>
<reference evidence="3" key="1">
    <citation type="journal article" date="2019" name="Int. J. Syst. Evol. Microbiol.">
        <title>The Global Catalogue of Microorganisms (GCM) 10K type strain sequencing project: providing services to taxonomists for standard genome sequencing and annotation.</title>
        <authorList>
            <consortium name="The Broad Institute Genomics Platform"/>
            <consortium name="The Broad Institute Genome Sequencing Center for Infectious Disease"/>
            <person name="Wu L."/>
            <person name="Ma J."/>
        </authorList>
    </citation>
    <scope>NUCLEOTIDE SEQUENCE [LARGE SCALE GENOMIC DNA]</scope>
    <source>
        <strain evidence="3">KCTC 32514</strain>
    </source>
</reference>
<accession>A0ABW5ZQB1</accession>
<proteinExistence type="predicted"/>
<protein>
    <submittedName>
        <fullName evidence="2">Universal stress protein</fullName>
    </submittedName>
</protein>
<dbReference type="Gene3D" id="3.40.50.12370">
    <property type="match status" value="1"/>
</dbReference>
<keyword evidence="3" id="KW-1185">Reference proteome</keyword>
<comment type="caution">
    <text evidence="2">The sequence shown here is derived from an EMBL/GenBank/DDBJ whole genome shotgun (WGS) entry which is preliminary data.</text>
</comment>
<sequence length="284" mass="32747">MKKRILCYTDFSENSQNAIHYAIKLYEQQACDFYILNAFQSDEDASDIEALIPKPGNETYELEKKISETGLKKTVNTLKSNFKSAKHTYKTISSYNTLLYSLKNTIKNNTINLLVIGAKGMLDEEENNNIPTLDVMEYITECSILAVPCDYKYCGLKVIVLPVNYEEALNETNFSEILDIAKLHHPNINILHIKKEHELNDNQLEHKKMLESILQGLKYTFHTLMRMNVNKGINLFINNEHCNLIAYIDERSHYIGNELPRPLFKALDNHLSIPVLLVNVNFSR</sequence>
<dbReference type="InterPro" id="IPR006016">
    <property type="entry name" value="UspA"/>
</dbReference>
<gene>
    <name evidence="2" type="ORF">ACFS29_02865</name>
</gene>
<evidence type="ECO:0000313" key="3">
    <source>
        <dbReference type="Proteomes" id="UP001597548"/>
    </source>
</evidence>
<evidence type="ECO:0000259" key="1">
    <source>
        <dbReference type="Pfam" id="PF00582"/>
    </source>
</evidence>
<name>A0ABW5ZQB1_9FLAO</name>